<proteinExistence type="inferred from homology"/>
<evidence type="ECO:0000313" key="4">
    <source>
        <dbReference type="Proteomes" id="UP000199513"/>
    </source>
</evidence>
<name>A0A1I2HGW1_9BACT</name>
<dbReference type="Gene3D" id="3.40.50.620">
    <property type="entry name" value="HUPs"/>
    <property type="match status" value="2"/>
</dbReference>
<gene>
    <name evidence="3" type="ORF">SAMN04488541_102341</name>
</gene>
<dbReference type="InterPro" id="IPR006016">
    <property type="entry name" value="UspA"/>
</dbReference>
<dbReference type="PRINTS" id="PR01438">
    <property type="entry name" value="UNVRSLSTRESS"/>
</dbReference>
<evidence type="ECO:0000259" key="2">
    <source>
        <dbReference type="Pfam" id="PF00582"/>
    </source>
</evidence>
<dbReference type="PANTHER" id="PTHR46268:SF6">
    <property type="entry name" value="UNIVERSAL STRESS PROTEIN UP12"/>
    <property type="match status" value="1"/>
</dbReference>
<accession>A0A1I2HGW1</accession>
<dbReference type="Proteomes" id="UP000199513">
    <property type="component" value="Unassembled WGS sequence"/>
</dbReference>
<dbReference type="OrthoDB" id="1522603at2"/>
<feature type="domain" description="UspA" evidence="2">
    <location>
        <begin position="1"/>
        <end position="146"/>
    </location>
</feature>
<dbReference type="RefSeq" id="WP_091546304.1">
    <property type="nucleotide sequence ID" value="NZ_FONY01000023.1"/>
</dbReference>
<dbReference type="SUPFAM" id="SSF52402">
    <property type="entry name" value="Adenine nucleotide alpha hydrolases-like"/>
    <property type="match status" value="2"/>
</dbReference>
<dbReference type="Pfam" id="PF00582">
    <property type="entry name" value="Usp"/>
    <property type="match status" value="1"/>
</dbReference>
<dbReference type="STRING" id="1003.SAMN04488541_102341"/>
<comment type="similarity">
    <text evidence="1">Belongs to the universal stress protein A family.</text>
</comment>
<evidence type="ECO:0000256" key="1">
    <source>
        <dbReference type="ARBA" id="ARBA00008791"/>
    </source>
</evidence>
<dbReference type="CDD" id="cd00293">
    <property type="entry name" value="USP-like"/>
    <property type="match status" value="1"/>
</dbReference>
<reference evidence="3 4" key="1">
    <citation type="submission" date="2016-10" db="EMBL/GenBank/DDBJ databases">
        <authorList>
            <person name="de Groot N.N."/>
        </authorList>
    </citation>
    <scope>NUCLEOTIDE SEQUENCE [LARGE SCALE GENOMIC DNA]</scope>
    <source>
        <strain>GEY</strain>
        <strain evidence="4">DSM 9560</strain>
    </source>
</reference>
<dbReference type="AlphaFoldDB" id="A0A1I2HGW1"/>
<keyword evidence="4" id="KW-1185">Reference proteome</keyword>
<dbReference type="InterPro" id="IPR006015">
    <property type="entry name" value="Universal_stress_UspA"/>
</dbReference>
<dbReference type="EMBL" id="FONY01000023">
    <property type="protein sequence ID" value="SFF27721.1"/>
    <property type="molecule type" value="Genomic_DNA"/>
</dbReference>
<sequence length="286" mass="32099">MKKILVPTDFSTNAEKAMQFAIRMVQGNKEAHLTFFHVNSDLIPTGISKKELEDTIATQLEADLTRLKQRVIEIYHKMIVGEGEVNNDVLVKYGSFNEEIVSTVKELGIDLIVMGTLGASGLKKIFVGSNTADVMEKAPCPVLAIPAEYSNAPVTRVAYATDFQNVEQSLGVVVNFAKFFNASIELFNVYFAGARGQTDPSTFDRNSFLEEIKKQFDYEHFTLAFVRLKEAGDDLIDGIEAYVAQKKPSVMAMATNERMWYEHIFRPSKTKQMIFQTTCPLLVVKQ</sequence>
<dbReference type="InterPro" id="IPR014729">
    <property type="entry name" value="Rossmann-like_a/b/a_fold"/>
</dbReference>
<evidence type="ECO:0000313" key="3">
    <source>
        <dbReference type="EMBL" id="SFF27721.1"/>
    </source>
</evidence>
<protein>
    <submittedName>
        <fullName evidence="3">Nucleotide-binding universal stress protein, UspA family</fullName>
    </submittedName>
</protein>
<dbReference type="PANTHER" id="PTHR46268">
    <property type="entry name" value="STRESS RESPONSE PROTEIN NHAX"/>
    <property type="match status" value="1"/>
</dbReference>
<organism evidence="3 4">
    <name type="scientific">Thermoflexibacter ruber</name>
    <dbReference type="NCBI Taxonomy" id="1003"/>
    <lineage>
        <taxon>Bacteria</taxon>
        <taxon>Pseudomonadati</taxon>
        <taxon>Bacteroidota</taxon>
        <taxon>Cytophagia</taxon>
        <taxon>Cytophagales</taxon>
        <taxon>Thermoflexibacteraceae</taxon>
        <taxon>Thermoflexibacter</taxon>
    </lineage>
</organism>